<dbReference type="InterPro" id="IPR051312">
    <property type="entry name" value="Diverse_Substr_Oxidored"/>
</dbReference>
<evidence type="ECO:0000256" key="2">
    <source>
        <dbReference type="ARBA" id="ARBA00022827"/>
    </source>
</evidence>
<keyword evidence="3" id="KW-0560">Oxidoreductase</keyword>
<dbReference type="InterPro" id="IPR005107">
    <property type="entry name" value="CO_DH_flav_C"/>
</dbReference>
<dbReference type="InterPro" id="IPR016169">
    <property type="entry name" value="FAD-bd_PCMH_sub2"/>
</dbReference>
<dbReference type="SUPFAM" id="SSF55447">
    <property type="entry name" value="CO dehydrogenase flavoprotein C-terminal domain-like"/>
    <property type="match status" value="1"/>
</dbReference>
<dbReference type="InterPro" id="IPR036683">
    <property type="entry name" value="CO_DH_flav_C_dom_sf"/>
</dbReference>
<dbReference type="PROSITE" id="PS51387">
    <property type="entry name" value="FAD_PCMH"/>
    <property type="match status" value="1"/>
</dbReference>
<comment type="caution">
    <text evidence="5">The sequence shown here is derived from an EMBL/GenBank/DDBJ whole genome shotgun (WGS) entry which is preliminary data.</text>
</comment>
<dbReference type="InterPro" id="IPR016166">
    <property type="entry name" value="FAD-bd_PCMH"/>
</dbReference>
<organism evidence="5 6">
    <name type="scientific">Sporosarcina psychrophila</name>
    <name type="common">Bacillus psychrophilus</name>
    <dbReference type="NCBI Taxonomy" id="1476"/>
    <lineage>
        <taxon>Bacteria</taxon>
        <taxon>Bacillati</taxon>
        <taxon>Bacillota</taxon>
        <taxon>Bacilli</taxon>
        <taxon>Bacillales</taxon>
        <taxon>Caryophanaceae</taxon>
        <taxon>Sporosarcina</taxon>
    </lineage>
</organism>
<dbReference type="SMART" id="SM01092">
    <property type="entry name" value="CO_deh_flav_C"/>
    <property type="match status" value="1"/>
</dbReference>
<gene>
    <name evidence="5" type="ORF">K8V56_21155</name>
</gene>
<evidence type="ECO:0000256" key="1">
    <source>
        <dbReference type="ARBA" id="ARBA00022630"/>
    </source>
</evidence>
<keyword evidence="2" id="KW-0274">FAD</keyword>
<dbReference type="Gene3D" id="3.30.390.50">
    <property type="entry name" value="CO dehydrogenase flavoprotein, C-terminal domain"/>
    <property type="match status" value="1"/>
</dbReference>
<evidence type="ECO:0000259" key="4">
    <source>
        <dbReference type="PROSITE" id="PS51387"/>
    </source>
</evidence>
<evidence type="ECO:0000256" key="3">
    <source>
        <dbReference type="ARBA" id="ARBA00023002"/>
    </source>
</evidence>
<dbReference type="InterPro" id="IPR016167">
    <property type="entry name" value="FAD-bd_PCMH_sub1"/>
</dbReference>
<dbReference type="SUPFAM" id="SSF56176">
    <property type="entry name" value="FAD-binding/transporter-associated domain-like"/>
    <property type="match status" value="1"/>
</dbReference>
<dbReference type="Proteomes" id="UP000698173">
    <property type="component" value="Unassembled WGS sequence"/>
</dbReference>
<evidence type="ECO:0000313" key="6">
    <source>
        <dbReference type="Proteomes" id="UP000698173"/>
    </source>
</evidence>
<reference evidence="5" key="2">
    <citation type="submission" date="2021-09" db="EMBL/GenBank/DDBJ databases">
        <authorList>
            <person name="Gilroy R."/>
        </authorList>
    </citation>
    <scope>NUCLEOTIDE SEQUENCE</scope>
    <source>
        <strain evidence="5">CHK171-7178</strain>
    </source>
</reference>
<dbReference type="PANTHER" id="PTHR42659">
    <property type="entry name" value="XANTHINE DEHYDROGENASE SUBUNIT C-RELATED"/>
    <property type="match status" value="1"/>
</dbReference>
<sequence>MISFDFDYYKPSSLDEAVETFNRVHKLGKKVMYYSGGTEIITFARVNTISADAVIDIKGIPECNVLELQGDKLIIGAAVSLNKITESNLFPLLGQTVKQIADHTSRNKITIGGNMNSQFIYREGMLPFLVTDAKVMLAVKNEVEMHPLEDLFNKKMDKMTFLVQIHVDTSYLDLPFINLKRTRMSKVGYPVVSVAALVKDNHIRVAFSGVCEHPFRSTVVEGVLNDTSLTELDRVDKAVAKLPATIVQDIYASAKYREYVLKNVLTDTLEVLEAKK</sequence>
<name>A0A921G2U3_SPOPS</name>
<dbReference type="InterPro" id="IPR002346">
    <property type="entry name" value="Mopterin_DH_FAD-bd"/>
</dbReference>
<proteinExistence type="predicted"/>
<dbReference type="GO" id="GO:0016491">
    <property type="term" value="F:oxidoreductase activity"/>
    <property type="evidence" value="ECO:0007669"/>
    <property type="project" value="UniProtKB-KW"/>
</dbReference>
<dbReference type="Gene3D" id="3.30.43.10">
    <property type="entry name" value="Uridine Diphospho-n-acetylenolpyruvylglucosamine Reductase, domain 2"/>
    <property type="match status" value="1"/>
</dbReference>
<reference evidence="5" key="1">
    <citation type="journal article" date="2021" name="PeerJ">
        <title>Extensive microbial diversity within the chicken gut microbiome revealed by metagenomics and culture.</title>
        <authorList>
            <person name="Gilroy R."/>
            <person name="Ravi A."/>
            <person name="Getino M."/>
            <person name="Pursley I."/>
            <person name="Horton D.L."/>
            <person name="Alikhan N.F."/>
            <person name="Baker D."/>
            <person name="Gharbi K."/>
            <person name="Hall N."/>
            <person name="Watson M."/>
            <person name="Adriaenssens E.M."/>
            <person name="Foster-Nyarko E."/>
            <person name="Jarju S."/>
            <person name="Secka A."/>
            <person name="Antonio M."/>
            <person name="Oren A."/>
            <person name="Chaudhuri R.R."/>
            <person name="La Ragione R."/>
            <person name="Hildebrand F."/>
            <person name="Pallen M.J."/>
        </authorList>
    </citation>
    <scope>NUCLEOTIDE SEQUENCE</scope>
    <source>
        <strain evidence="5">CHK171-7178</strain>
    </source>
</reference>
<dbReference type="GO" id="GO:0071949">
    <property type="term" value="F:FAD binding"/>
    <property type="evidence" value="ECO:0007669"/>
    <property type="project" value="InterPro"/>
</dbReference>
<feature type="domain" description="FAD-binding PCMH-type" evidence="4">
    <location>
        <begin position="1"/>
        <end position="172"/>
    </location>
</feature>
<dbReference type="AlphaFoldDB" id="A0A921G2U3"/>
<dbReference type="Pfam" id="PF00941">
    <property type="entry name" value="FAD_binding_5"/>
    <property type="match status" value="1"/>
</dbReference>
<evidence type="ECO:0000313" key="5">
    <source>
        <dbReference type="EMBL" id="HJF34280.1"/>
    </source>
</evidence>
<dbReference type="Gene3D" id="3.30.465.10">
    <property type="match status" value="1"/>
</dbReference>
<protein>
    <submittedName>
        <fullName evidence="5">FAD binding domain-containing protein</fullName>
    </submittedName>
</protein>
<dbReference type="InterPro" id="IPR036318">
    <property type="entry name" value="FAD-bd_PCMH-like_sf"/>
</dbReference>
<dbReference type="PANTHER" id="PTHR42659:SF2">
    <property type="entry name" value="XANTHINE DEHYDROGENASE SUBUNIT C-RELATED"/>
    <property type="match status" value="1"/>
</dbReference>
<dbReference type="EMBL" id="DYWT01000318">
    <property type="protein sequence ID" value="HJF34280.1"/>
    <property type="molecule type" value="Genomic_DNA"/>
</dbReference>
<keyword evidence="1" id="KW-0285">Flavoprotein</keyword>
<accession>A0A921G2U3</accession>